<feature type="domain" description="SnoaL-like" evidence="1">
    <location>
        <begin position="35"/>
        <end position="118"/>
    </location>
</feature>
<accession>A0A1C6SMY5</accession>
<dbReference type="AlphaFoldDB" id="A0A1C6SMY5"/>
<protein>
    <submittedName>
        <fullName evidence="2">SnoaL-like domain</fullName>
    </submittedName>
</protein>
<dbReference type="SUPFAM" id="SSF54427">
    <property type="entry name" value="NTF2-like"/>
    <property type="match status" value="1"/>
</dbReference>
<dbReference type="InterPro" id="IPR032710">
    <property type="entry name" value="NTF2-like_dom_sf"/>
</dbReference>
<dbReference type="Proteomes" id="UP000199413">
    <property type="component" value="Unassembled WGS sequence"/>
</dbReference>
<dbReference type="InterPro" id="IPR037401">
    <property type="entry name" value="SnoaL-like"/>
</dbReference>
<proteinExistence type="predicted"/>
<organism evidence="2 3">
    <name type="scientific">Micromonospora rhizosphaerae</name>
    <dbReference type="NCBI Taxonomy" id="568872"/>
    <lineage>
        <taxon>Bacteria</taxon>
        <taxon>Bacillati</taxon>
        <taxon>Actinomycetota</taxon>
        <taxon>Actinomycetes</taxon>
        <taxon>Micromonosporales</taxon>
        <taxon>Micromonosporaceae</taxon>
        <taxon>Micromonospora</taxon>
    </lineage>
</organism>
<reference evidence="3" key="1">
    <citation type="submission" date="2016-06" db="EMBL/GenBank/DDBJ databases">
        <authorList>
            <person name="Varghese N."/>
            <person name="Submissions Spin"/>
        </authorList>
    </citation>
    <scope>NUCLEOTIDE SEQUENCE [LARGE SCALE GENOMIC DNA]</scope>
    <source>
        <strain evidence="3">DSM 45431</strain>
    </source>
</reference>
<dbReference type="Pfam" id="PF12680">
    <property type="entry name" value="SnoaL_2"/>
    <property type="match status" value="1"/>
</dbReference>
<dbReference type="Gene3D" id="3.10.450.50">
    <property type="match status" value="1"/>
</dbReference>
<dbReference type="EMBL" id="FMHV01000002">
    <property type="protein sequence ID" value="SCL30874.1"/>
    <property type="molecule type" value="Genomic_DNA"/>
</dbReference>
<name>A0A1C6SMY5_9ACTN</name>
<gene>
    <name evidence="2" type="ORF">GA0070624_4160</name>
</gene>
<evidence type="ECO:0000313" key="3">
    <source>
        <dbReference type="Proteomes" id="UP000199413"/>
    </source>
</evidence>
<keyword evidence="3" id="KW-1185">Reference proteome</keyword>
<evidence type="ECO:0000259" key="1">
    <source>
        <dbReference type="Pfam" id="PF12680"/>
    </source>
</evidence>
<sequence length="132" mass="15063">MGTEAGPTPGTDLAGYLRSYVQEMAFGDEEPGVVMDRYHTHDIAWYTDGIHLDRERLMAHARPARRRVTSCDLDIHDTLVCGDRVAARYTLRSVMRGRVIVNEIHMFGELAPDGRLRRVDQLTRTPGREKLR</sequence>
<dbReference type="RefSeq" id="WP_218105232.1">
    <property type="nucleotide sequence ID" value="NZ_FMHV01000002.1"/>
</dbReference>
<evidence type="ECO:0000313" key="2">
    <source>
        <dbReference type="EMBL" id="SCL30874.1"/>
    </source>
</evidence>